<dbReference type="PANTHER" id="PTHR10622">
    <property type="entry name" value="HET DOMAIN-CONTAINING PROTEIN"/>
    <property type="match status" value="1"/>
</dbReference>
<evidence type="ECO:0008006" key="5">
    <source>
        <dbReference type="Google" id="ProtNLM"/>
    </source>
</evidence>
<dbReference type="AlphaFoldDB" id="A0A9P9WNF1"/>
<dbReference type="PANTHER" id="PTHR10622:SF12">
    <property type="entry name" value="HET DOMAIN-CONTAINING PROTEIN"/>
    <property type="match status" value="1"/>
</dbReference>
<dbReference type="Pfam" id="PF06985">
    <property type="entry name" value="HET"/>
    <property type="match status" value="1"/>
</dbReference>
<organism evidence="3 4">
    <name type="scientific">Neoarthrinium moseri</name>
    <dbReference type="NCBI Taxonomy" id="1658444"/>
    <lineage>
        <taxon>Eukaryota</taxon>
        <taxon>Fungi</taxon>
        <taxon>Dikarya</taxon>
        <taxon>Ascomycota</taxon>
        <taxon>Pezizomycotina</taxon>
        <taxon>Sordariomycetes</taxon>
        <taxon>Xylariomycetidae</taxon>
        <taxon>Amphisphaeriales</taxon>
        <taxon>Apiosporaceae</taxon>
        <taxon>Neoarthrinium</taxon>
    </lineage>
</organism>
<gene>
    <name evidence="3" type="ORF">JX265_005825</name>
</gene>
<evidence type="ECO:0000313" key="4">
    <source>
        <dbReference type="Proteomes" id="UP000829685"/>
    </source>
</evidence>
<accession>A0A9P9WNF1</accession>
<evidence type="ECO:0000259" key="1">
    <source>
        <dbReference type="Pfam" id="PF06985"/>
    </source>
</evidence>
<name>A0A9P9WNF1_9PEZI</name>
<proteinExistence type="predicted"/>
<evidence type="ECO:0000313" key="3">
    <source>
        <dbReference type="EMBL" id="KAI1871839.1"/>
    </source>
</evidence>
<sequence length="587" mass="67349">MWLINVETHKLEEHYTCPEGQYAVLSHTWDGEEVSFQEYKCGLDEAKKKKGYTKIEWTIRLAQRRGLAWAWVDTCCIDKSSSAELSEAINSMWKWYKQSAICYAYLSDLPEGSIGGTDLFQHCRWWKRGWTLQELIAPTEVHFYDRGWNFYETRTGLKEYIEDFTGISHEAYHRPPDSFSVAQRMSWSANRETLRTEDIAYCLLGLFDINMPLLYGEGEKAFIRLQEEICRNTTDLSVFAWTADIASTKGKADQEFRGLFALHPSEFAGCGNVIPHKRSQTHYHDDLSITRRGICFDSMKLELVPQYGLMMPIGTCKKLSGGLATVRVFLTKTIGGYVRSEPGCVGIKLQPAYRGSKEDDIKSDGQKICFFSMRDTMRFPPMRIWCEKTLTASDSMRLHEVFNNALFIDLGRGVQITAAYPEGNWDPHKQAFLHDGVLIGAVLIEAQSQSFILLCKWWDATRLREAAAFQPCENFEYTIVHQDDLTQQNLRQIQEERMETPGSFNIARDIMYGTPCNSLDASTASAEPLICQGERGGYDLRGDLGRRLVHGEDSLRLRLSIYNPHNAHRRGKTRDGRIWAKRYLNKV</sequence>
<keyword evidence="4" id="KW-1185">Reference proteome</keyword>
<dbReference type="Pfam" id="PF26640">
    <property type="entry name" value="DUF8212"/>
    <property type="match status" value="1"/>
</dbReference>
<dbReference type="InterPro" id="IPR058525">
    <property type="entry name" value="DUF8212"/>
</dbReference>
<reference evidence="3" key="1">
    <citation type="submission" date="2021-03" db="EMBL/GenBank/DDBJ databases">
        <title>Revisited historic fungal species revealed as producer of novel bioactive compounds through whole genome sequencing and comparative genomics.</title>
        <authorList>
            <person name="Vignolle G.A."/>
            <person name="Hochenegger N."/>
            <person name="Mach R.L."/>
            <person name="Mach-Aigner A.R."/>
            <person name="Javad Rahimi M."/>
            <person name="Salim K.A."/>
            <person name="Chan C.M."/>
            <person name="Lim L.B.L."/>
            <person name="Cai F."/>
            <person name="Druzhinina I.S."/>
            <person name="U'Ren J.M."/>
            <person name="Derntl C."/>
        </authorList>
    </citation>
    <scope>NUCLEOTIDE SEQUENCE</scope>
    <source>
        <strain evidence="3">TUCIM 5799</strain>
    </source>
</reference>
<comment type="caution">
    <text evidence="3">The sequence shown here is derived from an EMBL/GenBank/DDBJ whole genome shotgun (WGS) entry which is preliminary data.</text>
</comment>
<feature type="domain" description="Heterokaryon incompatibility" evidence="1">
    <location>
        <begin position="22"/>
        <end position="108"/>
    </location>
</feature>
<feature type="domain" description="DUF8212" evidence="2">
    <location>
        <begin position="220"/>
        <end position="247"/>
    </location>
</feature>
<dbReference type="InterPro" id="IPR010730">
    <property type="entry name" value="HET"/>
</dbReference>
<dbReference type="EMBL" id="JAFIMR010000012">
    <property type="protein sequence ID" value="KAI1871839.1"/>
    <property type="molecule type" value="Genomic_DNA"/>
</dbReference>
<dbReference type="Proteomes" id="UP000829685">
    <property type="component" value="Unassembled WGS sequence"/>
</dbReference>
<evidence type="ECO:0000259" key="2">
    <source>
        <dbReference type="Pfam" id="PF26640"/>
    </source>
</evidence>
<protein>
    <recommendedName>
        <fullName evidence="5">Heterokaryon incompatibility domain-containing protein</fullName>
    </recommendedName>
</protein>